<keyword evidence="1" id="KW-1133">Transmembrane helix</keyword>
<gene>
    <name evidence="2" type="ORF">A2Y62_00795</name>
</gene>
<keyword evidence="1" id="KW-0472">Membrane</keyword>
<name>A0A1F5VLS7_9BACT</name>
<sequence length="81" mass="9434">MTRQDKIIGVIPYAVLSFAFFIIVFIAMAEYLALAVIVYLTGIIFRIFVHRERKEKFPMNEVLFYAVMLFISLAVILFISH</sequence>
<feature type="transmembrane region" description="Helical" evidence="1">
    <location>
        <begin position="32"/>
        <end position="50"/>
    </location>
</feature>
<dbReference type="Proteomes" id="UP000178943">
    <property type="component" value="Unassembled WGS sequence"/>
</dbReference>
<evidence type="ECO:0000256" key="1">
    <source>
        <dbReference type="SAM" id="Phobius"/>
    </source>
</evidence>
<keyword evidence="1" id="KW-0812">Transmembrane</keyword>
<dbReference type="EMBL" id="MFGW01000138">
    <property type="protein sequence ID" value="OGF64382.1"/>
    <property type="molecule type" value="Genomic_DNA"/>
</dbReference>
<evidence type="ECO:0000313" key="2">
    <source>
        <dbReference type="EMBL" id="OGF64382.1"/>
    </source>
</evidence>
<comment type="caution">
    <text evidence="2">The sequence shown here is derived from an EMBL/GenBank/DDBJ whole genome shotgun (WGS) entry which is preliminary data.</text>
</comment>
<evidence type="ECO:0000313" key="3">
    <source>
        <dbReference type="Proteomes" id="UP000178943"/>
    </source>
</evidence>
<reference evidence="2 3" key="1">
    <citation type="journal article" date="2016" name="Nat. Commun.">
        <title>Thousands of microbial genomes shed light on interconnected biogeochemical processes in an aquifer system.</title>
        <authorList>
            <person name="Anantharaman K."/>
            <person name="Brown C.T."/>
            <person name="Hug L.A."/>
            <person name="Sharon I."/>
            <person name="Castelle C.J."/>
            <person name="Probst A.J."/>
            <person name="Thomas B.C."/>
            <person name="Singh A."/>
            <person name="Wilkins M.J."/>
            <person name="Karaoz U."/>
            <person name="Brodie E.L."/>
            <person name="Williams K.H."/>
            <person name="Hubbard S.S."/>
            <person name="Banfield J.F."/>
        </authorList>
    </citation>
    <scope>NUCLEOTIDE SEQUENCE [LARGE SCALE GENOMIC DNA]</scope>
</reference>
<dbReference type="AlphaFoldDB" id="A0A1F5VLS7"/>
<protein>
    <submittedName>
        <fullName evidence="2">Uncharacterized protein</fullName>
    </submittedName>
</protein>
<feature type="transmembrane region" description="Helical" evidence="1">
    <location>
        <begin position="7"/>
        <end position="26"/>
    </location>
</feature>
<organism evidence="2 3">
    <name type="scientific">Candidatus Fischerbacteria bacterium RBG_13_37_8</name>
    <dbReference type="NCBI Taxonomy" id="1817863"/>
    <lineage>
        <taxon>Bacteria</taxon>
        <taxon>Candidatus Fischeribacteriota</taxon>
    </lineage>
</organism>
<proteinExistence type="predicted"/>
<feature type="transmembrane region" description="Helical" evidence="1">
    <location>
        <begin position="62"/>
        <end position="80"/>
    </location>
</feature>
<accession>A0A1F5VLS7</accession>